<reference evidence="1" key="1">
    <citation type="submission" date="2022-07" db="EMBL/GenBank/DDBJ databases">
        <title>Genome-based characterization of novel serogroup A variants of Pasteurella multocida.</title>
        <authorList>
            <person name="Prajapati A."/>
            <person name="Yogisharadhya R."/>
            <person name="Mohanty N."/>
            <person name="Chanda M."/>
            <person name="Mendem S.K."/>
            <person name="Siddaramappa S."/>
            <person name="Shivachandra S.B."/>
        </authorList>
    </citation>
    <scope>NUCLEOTIDE SEQUENCE</scope>
    <source>
        <strain evidence="1">NIVEDIPm19</strain>
    </source>
</reference>
<evidence type="ECO:0000313" key="2">
    <source>
        <dbReference type="Proteomes" id="UP001145481"/>
    </source>
</evidence>
<evidence type="ECO:0000313" key="1">
    <source>
        <dbReference type="EMBL" id="MDA5624070.1"/>
    </source>
</evidence>
<comment type="caution">
    <text evidence="1">The sequence shown here is derived from an EMBL/GenBank/DDBJ whole genome shotgun (WGS) entry which is preliminary data.</text>
</comment>
<name>A0A9X3UT19_PASMD</name>
<dbReference type="AlphaFoldDB" id="A0A9X3UT19"/>
<protein>
    <submittedName>
        <fullName evidence="1">Uncharacterized protein</fullName>
    </submittedName>
</protein>
<gene>
    <name evidence="1" type="ORF">NM948_11045</name>
</gene>
<accession>A0A9X3UT19</accession>
<dbReference type="EMBL" id="JANJHC010000032">
    <property type="protein sequence ID" value="MDA5624070.1"/>
    <property type="molecule type" value="Genomic_DNA"/>
</dbReference>
<proteinExistence type="predicted"/>
<dbReference type="Proteomes" id="UP001145481">
    <property type="component" value="Unassembled WGS sequence"/>
</dbReference>
<sequence length="126" mass="14733">MDETWLRATIAKGLAGLVVLRLPGQPPEDMITKTAEIWVRAILHQKIFNGWNEQEDKWRIEEAFLTLYAECDRFPNPKMLLERLPKRKVLALPEPKITVLTAEERERNLAFCQHFRKILGAARVRK</sequence>
<organism evidence="1 2">
    <name type="scientific">Pasteurella multocida</name>
    <dbReference type="NCBI Taxonomy" id="747"/>
    <lineage>
        <taxon>Bacteria</taxon>
        <taxon>Pseudomonadati</taxon>
        <taxon>Pseudomonadota</taxon>
        <taxon>Gammaproteobacteria</taxon>
        <taxon>Pasteurellales</taxon>
        <taxon>Pasteurellaceae</taxon>
        <taxon>Pasteurella</taxon>
    </lineage>
</organism>
<dbReference type="RefSeq" id="WP_195189121.1">
    <property type="nucleotide sequence ID" value="NZ_JADMLJ010000032.1"/>
</dbReference>